<dbReference type="EMBL" id="CM001217">
    <property type="protein sequence ID" value="AES58695.1"/>
    <property type="molecule type" value="Genomic_DNA"/>
</dbReference>
<reference evidence="2 4" key="1">
    <citation type="journal article" date="2011" name="Nature">
        <title>The Medicago genome provides insight into the evolution of rhizobial symbioses.</title>
        <authorList>
            <person name="Young N.D."/>
            <person name="Debelle F."/>
            <person name="Oldroyd G.E."/>
            <person name="Geurts R."/>
            <person name="Cannon S.B."/>
            <person name="Udvardi M.K."/>
            <person name="Benedito V.A."/>
            <person name="Mayer K.F."/>
            <person name="Gouzy J."/>
            <person name="Schoof H."/>
            <person name="Van de Peer Y."/>
            <person name="Proost S."/>
            <person name="Cook D.R."/>
            <person name="Meyers B.C."/>
            <person name="Spannagl M."/>
            <person name="Cheung F."/>
            <person name="De Mita S."/>
            <person name="Krishnakumar V."/>
            <person name="Gundlach H."/>
            <person name="Zhou S."/>
            <person name="Mudge J."/>
            <person name="Bharti A.K."/>
            <person name="Murray J.D."/>
            <person name="Naoumkina M.A."/>
            <person name="Rosen B."/>
            <person name="Silverstein K.A."/>
            <person name="Tang H."/>
            <person name="Rombauts S."/>
            <person name="Zhao P.X."/>
            <person name="Zhou P."/>
            <person name="Barbe V."/>
            <person name="Bardou P."/>
            <person name="Bechner M."/>
            <person name="Bellec A."/>
            <person name="Berger A."/>
            <person name="Berges H."/>
            <person name="Bidwell S."/>
            <person name="Bisseling T."/>
            <person name="Choisne N."/>
            <person name="Couloux A."/>
            <person name="Denny R."/>
            <person name="Deshpande S."/>
            <person name="Dai X."/>
            <person name="Doyle J.J."/>
            <person name="Dudez A.M."/>
            <person name="Farmer A.D."/>
            <person name="Fouteau S."/>
            <person name="Franken C."/>
            <person name="Gibelin C."/>
            <person name="Gish J."/>
            <person name="Goldstein S."/>
            <person name="Gonzalez A.J."/>
            <person name="Green P.J."/>
            <person name="Hallab A."/>
            <person name="Hartog M."/>
            <person name="Hua A."/>
            <person name="Humphray S.J."/>
            <person name="Jeong D.H."/>
            <person name="Jing Y."/>
            <person name="Jocker A."/>
            <person name="Kenton S.M."/>
            <person name="Kim D.J."/>
            <person name="Klee K."/>
            <person name="Lai H."/>
            <person name="Lang C."/>
            <person name="Lin S."/>
            <person name="Macmil S.L."/>
            <person name="Magdelenat G."/>
            <person name="Matthews L."/>
            <person name="McCorrison J."/>
            <person name="Monaghan E.L."/>
            <person name="Mun J.H."/>
            <person name="Najar F.Z."/>
            <person name="Nicholson C."/>
            <person name="Noirot C."/>
            <person name="O'Bleness M."/>
            <person name="Paule C.R."/>
            <person name="Poulain J."/>
            <person name="Prion F."/>
            <person name="Qin B."/>
            <person name="Qu C."/>
            <person name="Retzel E.F."/>
            <person name="Riddle C."/>
            <person name="Sallet E."/>
            <person name="Samain S."/>
            <person name="Samson N."/>
            <person name="Sanders I."/>
            <person name="Saurat O."/>
            <person name="Scarpelli C."/>
            <person name="Schiex T."/>
            <person name="Segurens B."/>
            <person name="Severin A.J."/>
            <person name="Sherrier D.J."/>
            <person name="Shi R."/>
            <person name="Sims S."/>
            <person name="Singer S.R."/>
            <person name="Sinharoy S."/>
            <person name="Sterck L."/>
            <person name="Viollet A."/>
            <person name="Wang B.B."/>
            <person name="Wang K."/>
            <person name="Wang M."/>
            <person name="Wang X."/>
            <person name="Warfsmann J."/>
            <person name="Weissenbach J."/>
            <person name="White D.D."/>
            <person name="White J.D."/>
            <person name="Wiley G.B."/>
            <person name="Wincker P."/>
            <person name="Xing Y."/>
            <person name="Yang L."/>
            <person name="Yao Z."/>
            <person name="Ying F."/>
            <person name="Zhai J."/>
            <person name="Zhou L."/>
            <person name="Zuber A."/>
            <person name="Denarie J."/>
            <person name="Dixon R.A."/>
            <person name="May G.D."/>
            <person name="Schwartz D.C."/>
            <person name="Rogers J."/>
            <person name="Quetier F."/>
            <person name="Town C.D."/>
            <person name="Roe B.A."/>
        </authorList>
    </citation>
    <scope>NUCLEOTIDE SEQUENCE [LARGE SCALE GENOMIC DNA]</scope>
    <source>
        <strain evidence="2">A17</strain>
        <strain evidence="3 4">cv. Jemalong A17</strain>
    </source>
</reference>
<keyword evidence="2" id="KW-0472">Membrane</keyword>
<evidence type="ECO:0000313" key="3">
    <source>
        <dbReference type="EnsemblPlants" id="AES58695"/>
    </source>
</evidence>
<keyword evidence="2" id="KW-0812">Transmembrane</keyword>
<dbReference type="EnsemblPlants" id="AES58695">
    <property type="protein sequence ID" value="AES58695"/>
    <property type="gene ID" value="MTR_1g007310"/>
</dbReference>
<protein>
    <submittedName>
        <fullName evidence="2">Transmembrane protein, putative</fullName>
    </submittedName>
</protein>
<keyword evidence="1" id="KW-0732">Signal</keyword>
<sequence>MEIALKMFFKFFMLVVVIASAMVGNVKALPPCCRTEPIECQPITCPSLYINGEFVVDPAKYFGLILVHVSLGKSTYQIYMQNI</sequence>
<evidence type="ECO:0000313" key="4">
    <source>
        <dbReference type="Proteomes" id="UP000002051"/>
    </source>
</evidence>
<evidence type="ECO:0000313" key="2">
    <source>
        <dbReference type="EMBL" id="AES58695.1"/>
    </source>
</evidence>
<proteinExistence type="predicted"/>
<feature type="signal peptide" evidence="1">
    <location>
        <begin position="1"/>
        <end position="28"/>
    </location>
</feature>
<dbReference type="AlphaFoldDB" id="G7I277"/>
<reference evidence="2 4" key="2">
    <citation type="journal article" date="2014" name="BMC Genomics">
        <title>An improved genome release (version Mt4.0) for the model legume Medicago truncatula.</title>
        <authorList>
            <person name="Tang H."/>
            <person name="Krishnakumar V."/>
            <person name="Bidwell S."/>
            <person name="Rosen B."/>
            <person name="Chan A."/>
            <person name="Zhou S."/>
            <person name="Gentzbittel L."/>
            <person name="Childs K.L."/>
            <person name="Yandell M."/>
            <person name="Gundlach H."/>
            <person name="Mayer K.F."/>
            <person name="Schwartz D.C."/>
            <person name="Town C.D."/>
        </authorList>
    </citation>
    <scope>GENOME REANNOTATION</scope>
    <source>
        <strain evidence="3 4">cv. Jemalong A17</strain>
    </source>
</reference>
<dbReference type="HOGENOM" id="CLU_2546008_0_0_1"/>
<evidence type="ECO:0000256" key="1">
    <source>
        <dbReference type="SAM" id="SignalP"/>
    </source>
</evidence>
<keyword evidence="4" id="KW-1185">Reference proteome</keyword>
<dbReference type="Proteomes" id="UP000002051">
    <property type="component" value="Unassembled WGS sequence"/>
</dbReference>
<accession>G7I277</accession>
<reference evidence="3" key="3">
    <citation type="submission" date="2015-04" db="UniProtKB">
        <authorList>
            <consortium name="EnsemblPlants"/>
        </authorList>
    </citation>
    <scope>IDENTIFICATION</scope>
    <source>
        <strain evidence="3">cv. Jemalong A17</strain>
    </source>
</reference>
<gene>
    <name evidence="2" type="ordered locus">MTR_1g007310</name>
</gene>
<dbReference type="PaxDb" id="3880-AES58695"/>
<name>G7I277_MEDTR</name>
<organism evidence="2 4">
    <name type="scientific">Medicago truncatula</name>
    <name type="common">Barrel medic</name>
    <name type="synonym">Medicago tribuloides</name>
    <dbReference type="NCBI Taxonomy" id="3880"/>
    <lineage>
        <taxon>Eukaryota</taxon>
        <taxon>Viridiplantae</taxon>
        <taxon>Streptophyta</taxon>
        <taxon>Embryophyta</taxon>
        <taxon>Tracheophyta</taxon>
        <taxon>Spermatophyta</taxon>
        <taxon>Magnoliopsida</taxon>
        <taxon>eudicotyledons</taxon>
        <taxon>Gunneridae</taxon>
        <taxon>Pentapetalae</taxon>
        <taxon>rosids</taxon>
        <taxon>fabids</taxon>
        <taxon>Fabales</taxon>
        <taxon>Fabaceae</taxon>
        <taxon>Papilionoideae</taxon>
        <taxon>50 kb inversion clade</taxon>
        <taxon>NPAAA clade</taxon>
        <taxon>Hologalegina</taxon>
        <taxon>IRL clade</taxon>
        <taxon>Trifolieae</taxon>
        <taxon>Medicago</taxon>
    </lineage>
</organism>
<feature type="chain" id="PRO_5014571905" evidence="1">
    <location>
        <begin position="29"/>
        <end position="83"/>
    </location>
</feature>